<evidence type="ECO:0000313" key="3">
    <source>
        <dbReference type="Proteomes" id="UP000309450"/>
    </source>
</evidence>
<dbReference type="AlphaFoldDB" id="A0A4S3MRU0"/>
<comment type="caution">
    <text evidence="2">The sequence shown here is derived from an EMBL/GenBank/DDBJ whole genome shotgun (WGS) entry which is preliminary data.</text>
</comment>
<proteinExistence type="predicted"/>
<sequence>MPRPLRPALAGSALLLLTACVTPPEAPAVASVTAPDGTVFPVTAGPRGWEMRIDGQRVPCPRPEADSCHWAMRAHLAAQAALDEATG</sequence>
<keyword evidence="1" id="KW-0732">Signal</keyword>
<dbReference type="RefSeq" id="WP_136392916.1">
    <property type="nucleotide sequence ID" value="NZ_SSND01000001.1"/>
</dbReference>
<dbReference type="EMBL" id="SSND01000001">
    <property type="protein sequence ID" value="THD84535.1"/>
    <property type="molecule type" value="Genomic_DNA"/>
</dbReference>
<evidence type="ECO:0000313" key="2">
    <source>
        <dbReference type="EMBL" id="THD84535.1"/>
    </source>
</evidence>
<organism evidence="2 3">
    <name type="scientific">Aliigemmobacter aestuarii</name>
    <dbReference type="NCBI Taxonomy" id="1445661"/>
    <lineage>
        <taxon>Bacteria</taxon>
        <taxon>Pseudomonadati</taxon>
        <taxon>Pseudomonadota</taxon>
        <taxon>Alphaproteobacteria</taxon>
        <taxon>Rhodobacterales</taxon>
        <taxon>Paracoccaceae</taxon>
        <taxon>Aliigemmobacter</taxon>
    </lineage>
</organism>
<gene>
    <name evidence="2" type="ORF">E7811_01980</name>
</gene>
<accession>A0A4S3MRU0</accession>
<protein>
    <submittedName>
        <fullName evidence="2">Uncharacterized protein</fullName>
    </submittedName>
</protein>
<evidence type="ECO:0000256" key="1">
    <source>
        <dbReference type="SAM" id="SignalP"/>
    </source>
</evidence>
<dbReference type="PROSITE" id="PS51257">
    <property type="entry name" value="PROKAR_LIPOPROTEIN"/>
    <property type="match status" value="1"/>
</dbReference>
<feature type="signal peptide" evidence="1">
    <location>
        <begin position="1"/>
        <end position="28"/>
    </location>
</feature>
<reference evidence="2 3" key="1">
    <citation type="submission" date="2019-04" db="EMBL/GenBank/DDBJ databases">
        <title>Draft genome sequence of Gemmobacter aestuarii sp. nov.</title>
        <authorList>
            <person name="Hameed A."/>
            <person name="Lin S.-Y."/>
            <person name="Shahina M."/>
            <person name="Lai W.-A."/>
            <person name="Young C.-C."/>
        </authorList>
    </citation>
    <scope>NUCLEOTIDE SEQUENCE [LARGE SCALE GENOMIC DNA]</scope>
    <source>
        <strain evidence="2 3">CC-PW-75</strain>
    </source>
</reference>
<keyword evidence="3" id="KW-1185">Reference proteome</keyword>
<name>A0A4S3MRU0_9RHOB</name>
<dbReference type="Proteomes" id="UP000309450">
    <property type="component" value="Unassembled WGS sequence"/>
</dbReference>
<dbReference type="OrthoDB" id="7875012at2"/>
<feature type="chain" id="PRO_5020472587" evidence="1">
    <location>
        <begin position="29"/>
        <end position="87"/>
    </location>
</feature>